<proteinExistence type="predicted"/>
<evidence type="ECO:0000313" key="2">
    <source>
        <dbReference type="Proteomes" id="UP001199916"/>
    </source>
</evidence>
<protein>
    <submittedName>
        <fullName evidence="1">Uncharacterized protein</fullName>
    </submittedName>
</protein>
<organism evidence="1 2">
    <name type="scientific">Paenibacillus profundus</name>
    <dbReference type="NCBI Taxonomy" id="1173085"/>
    <lineage>
        <taxon>Bacteria</taxon>
        <taxon>Bacillati</taxon>
        <taxon>Bacillota</taxon>
        <taxon>Bacilli</taxon>
        <taxon>Bacillales</taxon>
        <taxon>Paenibacillaceae</taxon>
        <taxon>Paenibacillus</taxon>
    </lineage>
</organism>
<comment type="caution">
    <text evidence="1">The sequence shown here is derived from an EMBL/GenBank/DDBJ whole genome shotgun (WGS) entry which is preliminary data.</text>
</comment>
<gene>
    <name evidence="1" type="ORF">LQV63_20120</name>
</gene>
<name>A0ABS8YK99_9BACL</name>
<accession>A0ABS8YK99</accession>
<evidence type="ECO:0000313" key="1">
    <source>
        <dbReference type="EMBL" id="MCE5171597.1"/>
    </source>
</evidence>
<sequence>MKPTRKEVCVLFYCTKSNILCMTKAELRQTKHILDAGISAIVVVNSIKR</sequence>
<reference evidence="1 2" key="1">
    <citation type="submission" date="2021-11" db="EMBL/GenBank/DDBJ databases">
        <title>Draft genome sequence of Paenibacillus profundus YoMME, a new Gram-positive bacteria with exoelectrogenic properties.</title>
        <authorList>
            <person name="Hubenova Y."/>
            <person name="Hubenova E."/>
            <person name="Manasiev Y."/>
            <person name="Peykov S."/>
            <person name="Mitov M."/>
        </authorList>
    </citation>
    <scope>NUCLEOTIDE SEQUENCE [LARGE SCALE GENOMIC DNA]</scope>
    <source>
        <strain evidence="1 2">YoMME</strain>
    </source>
</reference>
<dbReference type="EMBL" id="JAJNBZ010000019">
    <property type="protein sequence ID" value="MCE5171597.1"/>
    <property type="molecule type" value="Genomic_DNA"/>
</dbReference>
<keyword evidence="2" id="KW-1185">Reference proteome</keyword>
<dbReference type="Proteomes" id="UP001199916">
    <property type="component" value="Unassembled WGS sequence"/>
</dbReference>